<name>A0A7L6N397_9MOLU</name>
<dbReference type="Proteomes" id="UP000512167">
    <property type="component" value="Chromosome"/>
</dbReference>
<reference evidence="2 3" key="1">
    <citation type="submission" date="2020-04" db="EMBL/GenBank/DDBJ databases">
        <authorList>
            <person name="Zheng R.K."/>
            <person name="Sun C.M."/>
        </authorList>
    </citation>
    <scope>NUCLEOTIDE SEQUENCE [LARGE SCALE GENOMIC DNA]</scope>
    <source>
        <strain evidence="3">zrk29</strain>
    </source>
</reference>
<dbReference type="EMBL" id="CP051151">
    <property type="protein sequence ID" value="QLY40746.1"/>
    <property type="molecule type" value="Genomic_DNA"/>
</dbReference>
<sequence length="379" mass="44628">MMQIKDSFFKLILMVFYHSKFKFQVNYGDFNPKRTDPYFLIGNHASLHDGLYTATFLKRYPYPVINAFMFIHKSMKFVLKRLIYSIPKRKGQSDISTIMEMMKVVKKGRGIMLFPEGNSSYFGKESQIPYATVKLFKKFKIDVVICKTNGAYLSAPRWGDKSTHKGLMQLNFKVLFKAEELENYSLDEMYDILTKEMAFNDFDWNKQRKYLYKPKYRALGLENYIYVCPKCLSHQTISTNKNDIQCNRCGKIAHFNQYSLIEGLDFDNLVDWDLLQKRQLPNILKEEVHSQGLMYLVDTMKYKSYKLGHVKTKIDKGSLFAKTDKETYHFNILDISGLTLTKKNEVSFDYDQKTYLFVLKDPMLYVDLIHYIKENKGNG</sequence>
<feature type="domain" description="Phospholipid/glycerol acyltransferase" evidence="1">
    <location>
        <begin position="38"/>
        <end position="151"/>
    </location>
</feature>
<keyword evidence="2" id="KW-0808">Transferase</keyword>
<keyword evidence="2" id="KW-0012">Acyltransferase</keyword>
<accession>A0A7L6N397</accession>
<organism evidence="2 3">
    <name type="scientific">Hujiaoplasma nucleasis</name>
    <dbReference type="NCBI Taxonomy" id="2725268"/>
    <lineage>
        <taxon>Bacteria</taxon>
        <taxon>Bacillati</taxon>
        <taxon>Mycoplasmatota</taxon>
        <taxon>Mollicutes</taxon>
        <taxon>Candidatus Izemoplasmatales</taxon>
        <taxon>Hujiaoplasmataceae</taxon>
        <taxon>Hujiaoplasma</taxon>
    </lineage>
</organism>
<dbReference type="KEGG" id="tbk:HF295_07730"/>
<evidence type="ECO:0000259" key="1">
    <source>
        <dbReference type="SMART" id="SM00563"/>
    </source>
</evidence>
<dbReference type="Pfam" id="PF01553">
    <property type="entry name" value="Acyltransferase"/>
    <property type="match status" value="1"/>
</dbReference>
<dbReference type="GO" id="GO:0016746">
    <property type="term" value="F:acyltransferase activity"/>
    <property type="evidence" value="ECO:0007669"/>
    <property type="project" value="UniProtKB-KW"/>
</dbReference>
<protein>
    <submittedName>
        <fullName evidence="2">1-acyl-sn-glycerol-3-phosphate acyltransferase</fullName>
    </submittedName>
</protein>
<evidence type="ECO:0000313" key="2">
    <source>
        <dbReference type="EMBL" id="QLY40746.1"/>
    </source>
</evidence>
<dbReference type="SMART" id="SM00563">
    <property type="entry name" value="PlsC"/>
    <property type="match status" value="1"/>
</dbReference>
<gene>
    <name evidence="2" type="ORF">HF295_07730</name>
</gene>
<proteinExistence type="predicted"/>
<dbReference type="InterPro" id="IPR002123">
    <property type="entry name" value="Plipid/glycerol_acylTrfase"/>
</dbReference>
<dbReference type="SUPFAM" id="SSF69593">
    <property type="entry name" value="Glycerol-3-phosphate (1)-acyltransferase"/>
    <property type="match status" value="1"/>
</dbReference>
<dbReference type="CDD" id="cd07989">
    <property type="entry name" value="LPLAT_AGPAT-like"/>
    <property type="match status" value="1"/>
</dbReference>
<keyword evidence="3" id="KW-1185">Reference proteome</keyword>
<evidence type="ECO:0000313" key="3">
    <source>
        <dbReference type="Proteomes" id="UP000512167"/>
    </source>
</evidence>
<dbReference type="AlphaFoldDB" id="A0A7L6N397"/>